<evidence type="ECO:0000313" key="2">
    <source>
        <dbReference type="Proteomes" id="UP001597135"/>
    </source>
</evidence>
<protein>
    <submittedName>
        <fullName evidence="1">Type VI secretion system-associated protein TagF</fullName>
    </submittedName>
</protein>
<gene>
    <name evidence="1" type="primary">tagF</name>
    <name evidence="1" type="ORF">ACFQ4E_14765</name>
</gene>
<reference evidence="2" key="1">
    <citation type="journal article" date="2019" name="Int. J. Syst. Evol. Microbiol.">
        <title>The Global Catalogue of Microorganisms (GCM) 10K type strain sequencing project: providing services to taxonomists for standard genome sequencing and annotation.</title>
        <authorList>
            <consortium name="The Broad Institute Genomics Platform"/>
            <consortium name="The Broad Institute Genome Sequencing Center for Infectious Disease"/>
            <person name="Wu L."/>
            <person name="Ma J."/>
        </authorList>
    </citation>
    <scope>NUCLEOTIDE SEQUENCE [LARGE SCALE GENOMIC DNA]</scope>
    <source>
        <strain evidence="2">CCUG 62953</strain>
    </source>
</reference>
<dbReference type="InterPro" id="IPR017748">
    <property type="entry name" value="TagF"/>
</dbReference>
<dbReference type="Gene3D" id="3.40.1730.10">
    <property type="entry name" value="pa0076 domain"/>
    <property type="match status" value="1"/>
</dbReference>
<dbReference type="InterPro" id="IPR038225">
    <property type="entry name" value="TagF_sf"/>
</dbReference>
<comment type="caution">
    <text evidence="1">The sequence shown here is derived from an EMBL/GenBank/DDBJ whole genome shotgun (WGS) entry which is preliminary data.</text>
</comment>
<dbReference type="NCBIfam" id="TIGR03373">
    <property type="entry name" value="VI_minor_4"/>
    <property type="match status" value="1"/>
</dbReference>
<name>A0ABW3ZKV9_9RHOB</name>
<organism evidence="1 2">
    <name type="scientific">Litorisediminicola beolgyonensis</name>
    <dbReference type="NCBI Taxonomy" id="1173614"/>
    <lineage>
        <taxon>Bacteria</taxon>
        <taxon>Pseudomonadati</taxon>
        <taxon>Pseudomonadota</taxon>
        <taxon>Alphaproteobacteria</taxon>
        <taxon>Rhodobacterales</taxon>
        <taxon>Paracoccaceae</taxon>
        <taxon>Litorisediminicola</taxon>
    </lineage>
</organism>
<accession>A0ABW3ZKV9</accession>
<dbReference type="Pfam" id="PF09867">
    <property type="entry name" value="TagF_N"/>
    <property type="match status" value="1"/>
</dbReference>
<sequence length="158" mass="15844">MATGIFGKLPAAGDFVARGLPPGVRGALDRWVTQALTPHAANLRAWPEAGLRGVVDSPVGPLALVAVPSEDGAGRVFPLLAVAVAEACDRASVDAWADAVLPWLDRAVEGDLTTDALAAGVAAQGPGAGDGGLAVPTLWHAGRDPAAPNEVTATRFGA</sequence>
<keyword evidence="2" id="KW-1185">Reference proteome</keyword>
<dbReference type="EMBL" id="JBHTMU010000029">
    <property type="protein sequence ID" value="MFD1343689.1"/>
    <property type="molecule type" value="Genomic_DNA"/>
</dbReference>
<proteinExistence type="predicted"/>
<dbReference type="RefSeq" id="WP_386804855.1">
    <property type="nucleotide sequence ID" value="NZ_JBHTMU010000029.1"/>
</dbReference>
<evidence type="ECO:0000313" key="1">
    <source>
        <dbReference type="EMBL" id="MFD1343689.1"/>
    </source>
</evidence>
<dbReference type="Proteomes" id="UP001597135">
    <property type="component" value="Unassembled WGS sequence"/>
</dbReference>